<dbReference type="NCBIfam" id="TIGR02209">
    <property type="entry name" value="ftsL_broad"/>
    <property type="match status" value="1"/>
</dbReference>
<dbReference type="EMBL" id="FQYW01000005">
    <property type="protein sequence ID" value="SHI43859.1"/>
    <property type="molecule type" value="Genomic_DNA"/>
</dbReference>
<evidence type="ECO:0000256" key="2">
    <source>
        <dbReference type="ARBA" id="ARBA00022475"/>
    </source>
</evidence>
<reference evidence="10 11" key="1">
    <citation type="submission" date="2016-11" db="EMBL/GenBank/DDBJ databases">
        <authorList>
            <person name="Jaros S."/>
            <person name="Januszkiewicz K."/>
            <person name="Wedrychowicz H."/>
        </authorList>
    </citation>
    <scope>NUCLEOTIDE SEQUENCE [LARGE SCALE GENOMIC DNA]</scope>
    <source>
        <strain evidence="10 11">DSM 3074</strain>
    </source>
</reference>
<gene>
    <name evidence="10" type="ORF">SAMN02745671_00614</name>
</gene>
<keyword evidence="7" id="KW-0131">Cell cycle</keyword>
<organism evidence="10 11">
    <name type="scientific">Anaerovibrio lipolyticus DSM 3074</name>
    <dbReference type="NCBI Taxonomy" id="1120997"/>
    <lineage>
        <taxon>Bacteria</taxon>
        <taxon>Bacillati</taxon>
        <taxon>Bacillota</taxon>
        <taxon>Negativicutes</taxon>
        <taxon>Selenomonadales</taxon>
        <taxon>Selenomonadaceae</taxon>
        <taxon>Anaerovibrio</taxon>
    </lineage>
</organism>
<dbReference type="OrthoDB" id="1631560at2"/>
<dbReference type="Pfam" id="PF04999">
    <property type="entry name" value="FtsL"/>
    <property type="match status" value="1"/>
</dbReference>
<evidence type="ECO:0000256" key="6">
    <source>
        <dbReference type="ARBA" id="ARBA00023136"/>
    </source>
</evidence>
<dbReference type="GO" id="GO:0051301">
    <property type="term" value="P:cell division"/>
    <property type="evidence" value="ECO:0007669"/>
    <property type="project" value="UniProtKB-KW"/>
</dbReference>
<dbReference type="Proteomes" id="UP000191240">
    <property type="component" value="Unassembled WGS sequence"/>
</dbReference>
<proteinExistence type="predicted"/>
<sequence>MLARQLVEEEYFEELPQEQQKIIRRKIVRRNVQKDPRRRKAVCFLVVGALIYGLILWFSSCLASEVYEVGRIQAEASALEKSNETLRVENAKLKSHSRIKEIAVTQLGMTVPQENYFAGNQAKH</sequence>
<keyword evidence="6 9" id="KW-0472">Membrane</keyword>
<keyword evidence="2" id="KW-1003">Cell membrane</keyword>
<dbReference type="GO" id="GO:0005886">
    <property type="term" value="C:plasma membrane"/>
    <property type="evidence" value="ECO:0007669"/>
    <property type="project" value="UniProtKB-SubCell"/>
</dbReference>
<accession>A0A1M6B4Z7</accession>
<evidence type="ECO:0000256" key="9">
    <source>
        <dbReference type="SAM" id="Phobius"/>
    </source>
</evidence>
<dbReference type="InterPro" id="IPR011922">
    <property type="entry name" value="Cell_div_FtsL"/>
</dbReference>
<keyword evidence="3 10" id="KW-0132">Cell division</keyword>
<keyword evidence="5 9" id="KW-1133">Transmembrane helix</keyword>
<evidence type="ECO:0000256" key="4">
    <source>
        <dbReference type="ARBA" id="ARBA00022692"/>
    </source>
</evidence>
<evidence type="ECO:0000313" key="11">
    <source>
        <dbReference type="Proteomes" id="UP000191240"/>
    </source>
</evidence>
<dbReference type="AlphaFoldDB" id="A0A1M6B4Z7"/>
<comment type="subcellular location">
    <subcellularLocation>
        <location evidence="1">Cell membrane</location>
        <topology evidence="1">Single-pass type II membrane protein</topology>
    </subcellularLocation>
</comment>
<evidence type="ECO:0000256" key="5">
    <source>
        <dbReference type="ARBA" id="ARBA00022989"/>
    </source>
</evidence>
<evidence type="ECO:0000256" key="8">
    <source>
        <dbReference type="NCBIfam" id="TIGR02209"/>
    </source>
</evidence>
<feature type="transmembrane region" description="Helical" evidence="9">
    <location>
        <begin position="41"/>
        <end position="59"/>
    </location>
</feature>
<evidence type="ECO:0000313" key="10">
    <source>
        <dbReference type="EMBL" id="SHI43859.1"/>
    </source>
</evidence>
<evidence type="ECO:0000256" key="3">
    <source>
        <dbReference type="ARBA" id="ARBA00022618"/>
    </source>
</evidence>
<keyword evidence="4 9" id="KW-0812">Transmembrane</keyword>
<name>A0A1M6B4Z7_9FIRM</name>
<evidence type="ECO:0000256" key="7">
    <source>
        <dbReference type="ARBA" id="ARBA00023306"/>
    </source>
</evidence>
<dbReference type="RefSeq" id="WP_052212376.1">
    <property type="nucleotide sequence ID" value="NZ_FQYW01000005.1"/>
</dbReference>
<evidence type="ECO:0000256" key="1">
    <source>
        <dbReference type="ARBA" id="ARBA00004401"/>
    </source>
</evidence>
<protein>
    <recommendedName>
        <fullName evidence="8">Cell division protein FtsL</fullName>
    </recommendedName>
</protein>